<dbReference type="Proteomes" id="UP001519460">
    <property type="component" value="Unassembled WGS sequence"/>
</dbReference>
<sequence length="52" mass="5957">WRCKAISVEINKLMLPVGMNPLVHLCRYLSHWTKGTIVYLLGSTDNVKSRVD</sequence>
<feature type="non-terminal residue" evidence="1">
    <location>
        <position position="1"/>
    </location>
</feature>
<protein>
    <submittedName>
        <fullName evidence="1">Uncharacterized protein</fullName>
    </submittedName>
</protein>
<dbReference type="EMBL" id="JACVVK020000081">
    <property type="protein sequence ID" value="KAK7494747.1"/>
    <property type="molecule type" value="Genomic_DNA"/>
</dbReference>
<evidence type="ECO:0000313" key="2">
    <source>
        <dbReference type="Proteomes" id="UP001519460"/>
    </source>
</evidence>
<comment type="caution">
    <text evidence="1">The sequence shown here is derived from an EMBL/GenBank/DDBJ whole genome shotgun (WGS) entry which is preliminary data.</text>
</comment>
<keyword evidence="2" id="KW-1185">Reference proteome</keyword>
<gene>
    <name evidence="1" type="ORF">BaRGS_00014145</name>
</gene>
<reference evidence="1 2" key="1">
    <citation type="journal article" date="2023" name="Sci. Data">
        <title>Genome assembly of the Korean intertidal mud-creeper Batillaria attramentaria.</title>
        <authorList>
            <person name="Patra A.K."/>
            <person name="Ho P.T."/>
            <person name="Jun S."/>
            <person name="Lee S.J."/>
            <person name="Kim Y."/>
            <person name="Won Y.J."/>
        </authorList>
    </citation>
    <scope>NUCLEOTIDE SEQUENCE [LARGE SCALE GENOMIC DNA]</scope>
    <source>
        <strain evidence="1">Wonlab-2016</strain>
    </source>
</reference>
<accession>A0ABD0L5N7</accession>
<name>A0ABD0L5N7_9CAEN</name>
<proteinExistence type="predicted"/>
<feature type="non-terminal residue" evidence="1">
    <location>
        <position position="52"/>
    </location>
</feature>
<organism evidence="1 2">
    <name type="scientific">Batillaria attramentaria</name>
    <dbReference type="NCBI Taxonomy" id="370345"/>
    <lineage>
        <taxon>Eukaryota</taxon>
        <taxon>Metazoa</taxon>
        <taxon>Spiralia</taxon>
        <taxon>Lophotrochozoa</taxon>
        <taxon>Mollusca</taxon>
        <taxon>Gastropoda</taxon>
        <taxon>Caenogastropoda</taxon>
        <taxon>Sorbeoconcha</taxon>
        <taxon>Cerithioidea</taxon>
        <taxon>Batillariidae</taxon>
        <taxon>Batillaria</taxon>
    </lineage>
</organism>
<evidence type="ECO:0000313" key="1">
    <source>
        <dbReference type="EMBL" id="KAK7494747.1"/>
    </source>
</evidence>
<dbReference type="AlphaFoldDB" id="A0ABD0L5N7"/>